<gene>
    <name evidence="2" type="ORF">GSCOC_T00018244001</name>
</gene>
<reference evidence="3" key="1">
    <citation type="journal article" date="2014" name="Science">
        <title>The coffee genome provides insight into the convergent evolution of caffeine biosynthesis.</title>
        <authorList>
            <person name="Denoeud F."/>
            <person name="Carretero-Paulet L."/>
            <person name="Dereeper A."/>
            <person name="Droc G."/>
            <person name="Guyot R."/>
            <person name="Pietrella M."/>
            <person name="Zheng C."/>
            <person name="Alberti A."/>
            <person name="Anthony F."/>
            <person name="Aprea G."/>
            <person name="Aury J.M."/>
            <person name="Bento P."/>
            <person name="Bernard M."/>
            <person name="Bocs S."/>
            <person name="Campa C."/>
            <person name="Cenci A."/>
            <person name="Combes M.C."/>
            <person name="Crouzillat D."/>
            <person name="Da Silva C."/>
            <person name="Daddiego L."/>
            <person name="De Bellis F."/>
            <person name="Dussert S."/>
            <person name="Garsmeur O."/>
            <person name="Gayraud T."/>
            <person name="Guignon V."/>
            <person name="Jahn K."/>
            <person name="Jamilloux V."/>
            <person name="Joet T."/>
            <person name="Labadie K."/>
            <person name="Lan T."/>
            <person name="Leclercq J."/>
            <person name="Lepelley M."/>
            <person name="Leroy T."/>
            <person name="Li L.T."/>
            <person name="Librado P."/>
            <person name="Lopez L."/>
            <person name="Munoz A."/>
            <person name="Noel B."/>
            <person name="Pallavicini A."/>
            <person name="Perrotta G."/>
            <person name="Poncet V."/>
            <person name="Pot D."/>
            <person name="Priyono X."/>
            <person name="Rigoreau M."/>
            <person name="Rouard M."/>
            <person name="Rozas J."/>
            <person name="Tranchant-Dubreuil C."/>
            <person name="VanBuren R."/>
            <person name="Zhang Q."/>
            <person name="Andrade A.C."/>
            <person name="Argout X."/>
            <person name="Bertrand B."/>
            <person name="de Kochko A."/>
            <person name="Graziosi G."/>
            <person name="Henry R.J."/>
            <person name="Jayarama X."/>
            <person name="Ming R."/>
            <person name="Nagai C."/>
            <person name="Rounsley S."/>
            <person name="Sankoff D."/>
            <person name="Giuliano G."/>
            <person name="Albert V.A."/>
            <person name="Wincker P."/>
            <person name="Lashermes P."/>
        </authorList>
    </citation>
    <scope>NUCLEOTIDE SEQUENCE [LARGE SCALE GENOMIC DNA]</scope>
    <source>
        <strain evidence="3">cv. DH200-94</strain>
    </source>
</reference>
<name>A0A068V6U5_COFCA</name>
<evidence type="ECO:0000256" key="1">
    <source>
        <dbReference type="SAM" id="MobiDB-lite"/>
    </source>
</evidence>
<dbReference type="InterPro" id="IPR008978">
    <property type="entry name" value="HSP20-like_chaperone"/>
</dbReference>
<dbReference type="AlphaFoldDB" id="A0A068V6U5"/>
<dbReference type="FunCoup" id="A0A068V6U5">
    <property type="interactions" value="70"/>
</dbReference>
<dbReference type="PhylomeDB" id="A0A068V6U5"/>
<dbReference type="PANTHER" id="PTHR34661">
    <property type="entry name" value="INCREASED DNA METHYLATION 3"/>
    <property type="match status" value="1"/>
</dbReference>
<dbReference type="SUPFAM" id="SSF49764">
    <property type="entry name" value="HSP20-like chaperones"/>
    <property type="match status" value="1"/>
</dbReference>
<dbReference type="GO" id="GO:0005634">
    <property type="term" value="C:nucleus"/>
    <property type="evidence" value="ECO:0007669"/>
    <property type="project" value="TreeGrafter"/>
</dbReference>
<feature type="region of interest" description="Disordered" evidence="1">
    <location>
        <begin position="1"/>
        <end position="35"/>
    </location>
</feature>
<dbReference type="CDD" id="cd06464">
    <property type="entry name" value="ACD_sHsps-like"/>
    <property type="match status" value="1"/>
</dbReference>
<dbReference type="InParanoid" id="A0A068V6U5"/>
<evidence type="ECO:0008006" key="4">
    <source>
        <dbReference type="Google" id="ProtNLM"/>
    </source>
</evidence>
<dbReference type="OrthoDB" id="1211981at2759"/>
<dbReference type="Proteomes" id="UP000295252">
    <property type="component" value="Chromosome VII"/>
</dbReference>
<dbReference type="Gramene" id="CDP16391">
    <property type="protein sequence ID" value="CDP16391"/>
    <property type="gene ID" value="GSCOC_T00018244001"/>
</dbReference>
<dbReference type="PANTHER" id="PTHR34661:SF2">
    <property type="entry name" value="SHSP DOMAIN-CONTAINING PROTEIN"/>
    <property type="match status" value="1"/>
</dbReference>
<feature type="compositionally biased region" description="Basic residues" evidence="1">
    <location>
        <begin position="1"/>
        <end position="17"/>
    </location>
</feature>
<evidence type="ECO:0000313" key="3">
    <source>
        <dbReference type="Proteomes" id="UP000295252"/>
    </source>
</evidence>
<dbReference type="Gene3D" id="2.60.40.790">
    <property type="match status" value="1"/>
</dbReference>
<protein>
    <recommendedName>
        <fullName evidence="4">SHSP domain-containing protein</fullName>
    </recommendedName>
</protein>
<evidence type="ECO:0000313" key="2">
    <source>
        <dbReference type="EMBL" id="CDP16391.1"/>
    </source>
</evidence>
<dbReference type="FunFam" id="2.60.40.790:FF:000049">
    <property type="entry name" value="Increased DNA methylation 3"/>
    <property type="match status" value="1"/>
</dbReference>
<accession>A0A068V6U5</accession>
<proteinExistence type="predicted"/>
<dbReference type="STRING" id="49390.A0A068V6U5"/>
<dbReference type="InterPro" id="IPR039321">
    <property type="entry name" value="IDM2/3-like"/>
</dbReference>
<keyword evidence="3" id="KW-1185">Reference proteome</keyword>
<dbReference type="EMBL" id="HG739207">
    <property type="protein sequence ID" value="CDP16391.1"/>
    <property type="molecule type" value="Genomic_DNA"/>
</dbReference>
<organism evidence="2 3">
    <name type="scientific">Coffea canephora</name>
    <name type="common">Robusta coffee</name>
    <dbReference type="NCBI Taxonomy" id="49390"/>
    <lineage>
        <taxon>Eukaryota</taxon>
        <taxon>Viridiplantae</taxon>
        <taxon>Streptophyta</taxon>
        <taxon>Embryophyta</taxon>
        <taxon>Tracheophyta</taxon>
        <taxon>Spermatophyta</taxon>
        <taxon>Magnoliopsida</taxon>
        <taxon>eudicotyledons</taxon>
        <taxon>Gunneridae</taxon>
        <taxon>Pentapetalae</taxon>
        <taxon>asterids</taxon>
        <taxon>lamiids</taxon>
        <taxon>Gentianales</taxon>
        <taxon>Rubiaceae</taxon>
        <taxon>Ixoroideae</taxon>
        <taxon>Gardenieae complex</taxon>
        <taxon>Bertiereae - Coffeeae clade</taxon>
        <taxon>Coffeeae</taxon>
        <taxon>Coffea</taxon>
    </lineage>
</organism>
<sequence>MPSFPNRKRKKKEKTKGRKEQKETKESAGSCCCRRHHRNFPPPPANLHRESTEVVVPVVQGKIRHTCGSVTLEQFMESPLLKPMVTLSGTAEEGAVGPPLGLVDIGICESAYLFRVALPGVRGSESKLKCNIQLNGRVHIEGVITESQFMKNCSKVFEMKVQQLCPTGPFSVSFNLPGPVDPRLCSFSFKAGGILEVVVLKFRIPHLSAEGWFEKWYDCWSFP</sequence>